<proteinExistence type="inferred from homology"/>
<reference evidence="3" key="1">
    <citation type="submission" date="2018-10" db="EMBL/GenBank/DDBJ databases">
        <title>Transcriptome assembly of Aceria tosichella (Wheat curl mite) Type 2.</title>
        <authorList>
            <person name="Scully E.D."/>
            <person name="Geib S.M."/>
            <person name="Palmer N.A."/>
            <person name="Gupta A.K."/>
            <person name="Sarath G."/>
            <person name="Tatineni S."/>
        </authorList>
    </citation>
    <scope>NUCLEOTIDE SEQUENCE</scope>
    <source>
        <strain evidence="3">LincolnNE</strain>
    </source>
</reference>
<accession>A0A6G1SNK7</accession>
<dbReference type="InterPro" id="IPR035426">
    <property type="entry name" value="Gemin2/Brr1"/>
</dbReference>
<evidence type="ECO:0000256" key="1">
    <source>
        <dbReference type="ARBA" id="ARBA00025758"/>
    </source>
</evidence>
<dbReference type="GO" id="GO:0032797">
    <property type="term" value="C:SMN complex"/>
    <property type="evidence" value="ECO:0007669"/>
    <property type="project" value="TreeGrafter"/>
</dbReference>
<dbReference type="Pfam" id="PF04938">
    <property type="entry name" value="SIP1"/>
    <property type="match status" value="1"/>
</dbReference>
<dbReference type="PANTHER" id="PTHR12794">
    <property type="entry name" value="GEMIN2"/>
    <property type="match status" value="1"/>
</dbReference>
<organism evidence="3">
    <name type="scientific">Aceria tosichella</name>
    <name type="common">wheat curl mite</name>
    <dbReference type="NCBI Taxonomy" id="561515"/>
    <lineage>
        <taxon>Eukaryota</taxon>
        <taxon>Metazoa</taxon>
        <taxon>Ecdysozoa</taxon>
        <taxon>Arthropoda</taxon>
        <taxon>Chelicerata</taxon>
        <taxon>Arachnida</taxon>
        <taxon>Acari</taxon>
        <taxon>Acariformes</taxon>
        <taxon>Trombidiformes</taxon>
        <taxon>Prostigmata</taxon>
        <taxon>Eupodina</taxon>
        <taxon>Eriophyoidea</taxon>
        <taxon>Eriophyidae</taxon>
        <taxon>Eriophyinae</taxon>
        <taxon>Aceriini</taxon>
        <taxon>Aceria</taxon>
    </lineage>
</organism>
<feature type="compositionally biased region" description="Basic and acidic residues" evidence="2">
    <location>
        <begin position="30"/>
        <end position="42"/>
    </location>
</feature>
<protein>
    <submittedName>
        <fullName evidence="3">Gem-associated protein 2</fullName>
    </submittedName>
</protein>
<dbReference type="AlphaFoldDB" id="A0A6G1SNK7"/>
<feature type="region of interest" description="Disordered" evidence="2">
    <location>
        <begin position="20"/>
        <end position="60"/>
    </location>
</feature>
<dbReference type="PANTHER" id="PTHR12794:SF0">
    <property type="entry name" value="GEM-ASSOCIATED PROTEIN 2"/>
    <property type="match status" value="1"/>
</dbReference>
<dbReference type="GO" id="GO:0000387">
    <property type="term" value="P:spliceosomal snRNP assembly"/>
    <property type="evidence" value="ECO:0007669"/>
    <property type="project" value="InterPro"/>
</dbReference>
<evidence type="ECO:0000313" key="3">
    <source>
        <dbReference type="EMBL" id="MDE51480.1"/>
    </source>
</evidence>
<dbReference type="GO" id="GO:0005634">
    <property type="term" value="C:nucleus"/>
    <property type="evidence" value="ECO:0007669"/>
    <property type="project" value="TreeGrafter"/>
</dbReference>
<dbReference type="Gene3D" id="1.20.58.1070">
    <property type="match status" value="1"/>
</dbReference>
<gene>
    <name evidence="3" type="primary">GEMIN2</name>
    <name evidence="3" type="ORF">g.9714</name>
</gene>
<feature type="compositionally biased region" description="Acidic residues" evidence="2">
    <location>
        <begin position="43"/>
        <end position="60"/>
    </location>
</feature>
<sequence>MSWCESYCGDYEFNDDGVYYESDDSSIEEDTIHHLESSKDNDENAPSDDQYDIDADESDADGEIGVRALAFDPNQLSNSSGLPVNGHDYLKLVQEERKRLPAIVTVQPPPSLPSAKKSTQSSTIPMEVLHYDEEIGADQENCMPSQQSSFHPMDTSILRESHIASSSSSSLSSDEEQSVNNCSIYSSMASKEFREQLRLKSLGCTRLKTDRVNRYPTSMPSTSNVDRDLMHRDEILKNFLKLRAQIESIRGLSETNPGEHCDIDNKEDEEPNQQKSSAKRSGARSDRRVANLIKNMNLGHPPQLTGLVHKSQRDIHSTLERLADQCEKAPIYSTLHADWIYSLIALLREPIEPDICSTLRRLAKLCMTRRDSYERRSTESGLSSQDLMGTALSKELVDAINDEEYYACLLIICIVRYHFGQADLR</sequence>
<evidence type="ECO:0000256" key="2">
    <source>
        <dbReference type="SAM" id="MobiDB-lite"/>
    </source>
</evidence>
<name>A0A6G1SNK7_9ACAR</name>
<comment type="similarity">
    <text evidence="1">Belongs to the gemin-2 family.</text>
</comment>
<dbReference type="EMBL" id="GGYP01006709">
    <property type="protein sequence ID" value="MDE51480.1"/>
    <property type="molecule type" value="Transcribed_RNA"/>
</dbReference>
<feature type="region of interest" description="Disordered" evidence="2">
    <location>
        <begin position="251"/>
        <end position="286"/>
    </location>
</feature>